<name>A0ABD3V5S5_SINWO</name>
<dbReference type="AlphaFoldDB" id="A0ABD3V5S5"/>
<protein>
    <submittedName>
        <fullName evidence="2">Uncharacterized protein</fullName>
    </submittedName>
</protein>
<keyword evidence="3" id="KW-1185">Reference proteome</keyword>
<gene>
    <name evidence="2" type="ORF">ACJMK2_011676</name>
</gene>
<dbReference type="Proteomes" id="UP001634394">
    <property type="component" value="Unassembled WGS sequence"/>
</dbReference>
<organism evidence="2 3">
    <name type="scientific">Sinanodonta woodiana</name>
    <name type="common">Chinese pond mussel</name>
    <name type="synonym">Anodonta woodiana</name>
    <dbReference type="NCBI Taxonomy" id="1069815"/>
    <lineage>
        <taxon>Eukaryota</taxon>
        <taxon>Metazoa</taxon>
        <taxon>Spiralia</taxon>
        <taxon>Lophotrochozoa</taxon>
        <taxon>Mollusca</taxon>
        <taxon>Bivalvia</taxon>
        <taxon>Autobranchia</taxon>
        <taxon>Heteroconchia</taxon>
        <taxon>Palaeoheterodonta</taxon>
        <taxon>Unionida</taxon>
        <taxon>Unionoidea</taxon>
        <taxon>Unionidae</taxon>
        <taxon>Unioninae</taxon>
        <taxon>Sinanodonta</taxon>
    </lineage>
</organism>
<evidence type="ECO:0000313" key="3">
    <source>
        <dbReference type="Proteomes" id="UP001634394"/>
    </source>
</evidence>
<comment type="caution">
    <text evidence="2">The sequence shown here is derived from an EMBL/GenBank/DDBJ whole genome shotgun (WGS) entry which is preliminary data.</text>
</comment>
<accession>A0ABD3V5S5</accession>
<keyword evidence="1" id="KW-0732">Signal</keyword>
<feature type="signal peptide" evidence="1">
    <location>
        <begin position="1"/>
        <end position="21"/>
    </location>
</feature>
<evidence type="ECO:0000256" key="1">
    <source>
        <dbReference type="SAM" id="SignalP"/>
    </source>
</evidence>
<evidence type="ECO:0000313" key="2">
    <source>
        <dbReference type="EMBL" id="KAL3856970.1"/>
    </source>
</evidence>
<sequence>MELRIVYILGSIVVMFHISEARPYLTDKTEADSEQDTIIGITAADEMPKYLNTRNLSAFQYPNHNSMEKIAEEDKVNQKLLVPKSATAHNRRVIRQSKRKQLCHFQSGTSLISIVC</sequence>
<proteinExistence type="predicted"/>
<reference evidence="2 3" key="1">
    <citation type="submission" date="2024-11" db="EMBL/GenBank/DDBJ databases">
        <title>Chromosome-level genome assembly of the freshwater bivalve Anodonta woodiana.</title>
        <authorList>
            <person name="Chen X."/>
        </authorList>
    </citation>
    <scope>NUCLEOTIDE SEQUENCE [LARGE SCALE GENOMIC DNA]</scope>
    <source>
        <strain evidence="2">MN2024</strain>
        <tissue evidence="2">Gills</tissue>
    </source>
</reference>
<dbReference type="EMBL" id="JBJQND010000013">
    <property type="protein sequence ID" value="KAL3856970.1"/>
    <property type="molecule type" value="Genomic_DNA"/>
</dbReference>
<feature type="chain" id="PRO_5044876846" evidence="1">
    <location>
        <begin position="22"/>
        <end position="116"/>
    </location>
</feature>